<reference evidence="2 3" key="1">
    <citation type="journal article" date="2024" name="Ann. Entomol. Soc. Am.">
        <title>Genomic analyses of the southern and eastern yellowjacket wasps (Hymenoptera: Vespidae) reveal evolutionary signatures of social life.</title>
        <authorList>
            <person name="Catto M.A."/>
            <person name="Caine P.B."/>
            <person name="Orr S.E."/>
            <person name="Hunt B.G."/>
            <person name="Goodisman M.A.D."/>
        </authorList>
    </citation>
    <scope>NUCLEOTIDE SEQUENCE [LARGE SCALE GENOMIC DNA]</scope>
    <source>
        <strain evidence="2">233</strain>
        <tissue evidence="2">Head and thorax</tissue>
    </source>
</reference>
<protein>
    <submittedName>
        <fullName evidence="2">Uncharacterized protein</fullName>
    </submittedName>
</protein>
<feature type="compositionally biased region" description="Basic and acidic residues" evidence="1">
    <location>
        <begin position="32"/>
        <end position="42"/>
    </location>
</feature>
<comment type="caution">
    <text evidence="2">The sequence shown here is derived from an EMBL/GenBank/DDBJ whole genome shotgun (WGS) entry which is preliminary data.</text>
</comment>
<evidence type="ECO:0000313" key="3">
    <source>
        <dbReference type="Proteomes" id="UP001607302"/>
    </source>
</evidence>
<evidence type="ECO:0000256" key="1">
    <source>
        <dbReference type="SAM" id="MobiDB-lite"/>
    </source>
</evidence>
<feature type="region of interest" description="Disordered" evidence="1">
    <location>
        <begin position="32"/>
        <end position="71"/>
    </location>
</feature>
<evidence type="ECO:0000313" key="2">
    <source>
        <dbReference type="EMBL" id="KAL2735620.1"/>
    </source>
</evidence>
<gene>
    <name evidence="2" type="ORF">V1478_003260</name>
</gene>
<name>A0ABD2BS74_VESSQ</name>
<dbReference type="AlphaFoldDB" id="A0ABD2BS74"/>
<proteinExistence type="predicted"/>
<keyword evidence="3" id="KW-1185">Reference proteome</keyword>
<sequence>MTSLASVHLEDCSGNLVHLDTPELPFLGQDKHATESISDHHPSINKTRARPPFPSPPPFKSIVSARRSLSF</sequence>
<organism evidence="2 3">
    <name type="scientific">Vespula squamosa</name>
    <name type="common">Southern yellow jacket</name>
    <name type="synonym">Wasp</name>
    <dbReference type="NCBI Taxonomy" id="30214"/>
    <lineage>
        <taxon>Eukaryota</taxon>
        <taxon>Metazoa</taxon>
        <taxon>Ecdysozoa</taxon>
        <taxon>Arthropoda</taxon>
        <taxon>Hexapoda</taxon>
        <taxon>Insecta</taxon>
        <taxon>Pterygota</taxon>
        <taxon>Neoptera</taxon>
        <taxon>Endopterygota</taxon>
        <taxon>Hymenoptera</taxon>
        <taxon>Apocrita</taxon>
        <taxon>Aculeata</taxon>
        <taxon>Vespoidea</taxon>
        <taxon>Vespidae</taxon>
        <taxon>Vespinae</taxon>
        <taxon>Vespula</taxon>
    </lineage>
</organism>
<dbReference type="EMBL" id="JAUDFV010000064">
    <property type="protein sequence ID" value="KAL2735620.1"/>
    <property type="molecule type" value="Genomic_DNA"/>
</dbReference>
<accession>A0ABD2BS74</accession>
<dbReference type="Proteomes" id="UP001607302">
    <property type="component" value="Unassembled WGS sequence"/>
</dbReference>